<dbReference type="InParanoid" id="A0A1Q6DV83"/>
<accession>A0A1Q6DV83</accession>
<keyword evidence="2" id="KW-1185">Reference proteome</keyword>
<evidence type="ECO:0000313" key="2">
    <source>
        <dbReference type="Proteomes" id="UP000185744"/>
    </source>
</evidence>
<sequence length="47" mass="5240">MKLVLIIHCKRIPFAGIKTLNTIMDIDSNVVVETKTTGAETHLITLF</sequence>
<organism evidence="1 2">
    <name type="scientific">Methanohalarchaeum thermophilum</name>
    <dbReference type="NCBI Taxonomy" id="1903181"/>
    <lineage>
        <taxon>Archaea</taxon>
        <taxon>Methanobacteriati</taxon>
        <taxon>Methanobacteriota</taxon>
        <taxon>Methanonatronarchaeia</taxon>
        <taxon>Methanonatronarchaeales</taxon>
        <taxon>Methanonatronarchaeaceae</taxon>
        <taxon>Candidatus Methanohalarchaeum</taxon>
    </lineage>
</organism>
<dbReference type="EMBL" id="MSDW01000001">
    <property type="protein sequence ID" value="OKY78265.1"/>
    <property type="molecule type" value="Genomic_DNA"/>
</dbReference>
<dbReference type="Proteomes" id="UP000185744">
    <property type="component" value="Unassembled WGS sequence"/>
</dbReference>
<gene>
    <name evidence="1" type="ORF">BTN85_0752</name>
</gene>
<proteinExistence type="predicted"/>
<dbReference type="AlphaFoldDB" id="A0A1Q6DV83"/>
<evidence type="ECO:0000313" key="1">
    <source>
        <dbReference type="EMBL" id="OKY78265.1"/>
    </source>
</evidence>
<dbReference type="STRING" id="1903181.BTN85_0752"/>
<protein>
    <submittedName>
        <fullName evidence="1">Uncharacterized protein</fullName>
    </submittedName>
</protein>
<reference evidence="1" key="1">
    <citation type="submission" date="2016-12" db="EMBL/GenBank/DDBJ databases">
        <title>Discovery of methanogenic haloarchaea.</title>
        <authorList>
            <person name="Sorokin D.Y."/>
            <person name="Makarova K.S."/>
            <person name="Abbas B."/>
            <person name="Ferrer M."/>
            <person name="Golyshin P.N."/>
        </authorList>
    </citation>
    <scope>NUCLEOTIDE SEQUENCE [LARGE SCALE GENOMIC DNA]</scope>
    <source>
        <strain evidence="1">HMET1</strain>
    </source>
</reference>
<name>A0A1Q6DV83_METT1</name>
<comment type="caution">
    <text evidence="1">The sequence shown here is derived from an EMBL/GenBank/DDBJ whole genome shotgun (WGS) entry which is preliminary data.</text>
</comment>